<dbReference type="SUPFAM" id="SSF52402">
    <property type="entry name" value="Adenine nucleotide alpha hydrolases-like"/>
    <property type="match status" value="1"/>
</dbReference>
<dbReference type="AlphaFoldDB" id="A0A0W8F0R8"/>
<comment type="caution">
    <text evidence="4">The sequence shown here is derived from an EMBL/GenBank/DDBJ whole genome shotgun (WGS) entry which is preliminary data.</text>
</comment>
<reference evidence="4" key="1">
    <citation type="journal article" date="2015" name="Proc. Natl. Acad. Sci. U.S.A.">
        <title>Networks of energetic and metabolic interactions define dynamics in microbial communities.</title>
        <authorList>
            <person name="Embree M."/>
            <person name="Liu J.K."/>
            <person name="Al-Bassam M.M."/>
            <person name="Zengler K."/>
        </authorList>
    </citation>
    <scope>NUCLEOTIDE SEQUENCE</scope>
</reference>
<evidence type="ECO:0000256" key="2">
    <source>
        <dbReference type="ARBA" id="ARBA00022840"/>
    </source>
</evidence>
<dbReference type="EMBL" id="LNQE01001651">
    <property type="protein sequence ID" value="KUG14502.1"/>
    <property type="molecule type" value="Genomic_DNA"/>
</dbReference>
<dbReference type="GO" id="GO:0005829">
    <property type="term" value="C:cytosol"/>
    <property type="evidence" value="ECO:0007669"/>
    <property type="project" value="TreeGrafter"/>
</dbReference>
<dbReference type="PANTHER" id="PTHR43209">
    <property type="entry name" value="TRNA SULFURTRANSFERASE"/>
    <property type="match status" value="1"/>
</dbReference>
<keyword evidence="2" id="KW-0067">ATP-binding</keyword>
<dbReference type="GO" id="GO:0005524">
    <property type="term" value="F:ATP binding"/>
    <property type="evidence" value="ECO:0007669"/>
    <property type="project" value="UniProtKB-KW"/>
</dbReference>
<evidence type="ECO:0000313" key="4">
    <source>
        <dbReference type="EMBL" id="KUG14502.1"/>
    </source>
</evidence>
<dbReference type="GO" id="GO:0052837">
    <property type="term" value="P:thiazole biosynthetic process"/>
    <property type="evidence" value="ECO:0007669"/>
    <property type="project" value="TreeGrafter"/>
</dbReference>
<accession>A0A0W8F0R8</accession>
<name>A0A0W8F0R8_9ZZZZ</name>
<dbReference type="InterPro" id="IPR050102">
    <property type="entry name" value="tRNA_sulfurtransferase_ThiI"/>
</dbReference>
<dbReference type="Pfam" id="PF02568">
    <property type="entry name" value="ThiI"/>
    <property type="match status" value="1"/>
</dbReference>
<dbReference type="Gene3D" id="3.40.50.620">
    <property type="entry name" value="HUPs"/>
    <property type="match status" value="1"/>
</dbReference>
<proteinExistence type="predicted"/>
<protein>
    <submittedName>
        <fullName evidence="4">Trna s(4)u 4-thiouridine synthase (Former thii)</fullName>
    </submittedName>
</protein>
<keyword evidence="1" id="KW-0547">Nucleotide-binding</keyword>
<dbReference type="PANTHER" id="PTHR43209:SF1">
    <property type="entry name" value="TRNA SULFURTRANSFERASE"/>
    <property type="match status" value="1"/>
</dbReference>
<dbReference type="CDD" id="cd01712">
    <property type="entry name" value="PPase_ThiI"/>
    <property type="match status" value="1"/>
</dbReference>
<dbReference type="InterPro" id="IPR014729">
    <property type="entry name" value="Rossmann-like_a/b/a_fold"/>
</dbReference>
<dbReference type="GO" id="GO:0004810">
    <property type="term" value="F:CCA tRNA nucleotidyltransferase activity"/>
    <property type="evidence" value="ECO:0007669"/>
    <property type="project" value="InterPro"/>
</dbReference>
<feature type="domain" description="Thil AANH" evidence="3">
    <location>
        <begin position="24"/>
        <end position="216"/>
    </location>
</feature>
<organism evidence="4">
    <name type="scientific">hydrocarbon metagenome</name>
    <dbReference type="NCBI Taxonomy" id="938273"/>
    <lineage>
        <taxon>unclassified sequences</taxon>
        <taxon>metagenomes</taxon>
        <taxon>ecological metagenomes</taxon>
    </lineage>
</organism>
<gene>
    <name evidence="4" type="ORF">ASZ90_015862</name>
</gene>
<evidence type="ECO:0000259" key="3">
    <source>
        <dbReference type="Pfam" id="PF02568"/>
    </source>
</evidence>
<sequence length="243" mass="26031">MEMREFGTLLYDTPVPAPGGLPWGTQGRALALLSAGIDSPVAIWLMMKRGCSMTSLHIDGGPYAGEDVRATAERHHAVLSTWCAGFPMDLLVVDAREFYDAIMAGAPPRYRCVLCKRFMLGLGSAVSRARHFEALVTGDNLGQVASQTLANMATISEAATIPVLRPLIGFDKDEVVRIARRIGTFDTGQGDLGCRAVPRTPATGASPDDIREAEAAIGMEQLIADALERVTCIRALNGILLPH</sequence>
<dbReference type="GO" id="GO:0002937">
    <property type="term" value="P:tRNA 4-thiouridine biosynthesis"/>
    <property type="evidence" value="ECO:0007669"/>
    <property type="project" value="TreeGrafter"/>
</dbReference>
<dbReference type="InterPro" id="IPR020536">
    <property type="entry name" value="ThiI_AANH"/>
</dbReference>
<evidence type="ECO:0000256" key="1">
    <source>
        <dbReference type="ARBA" id="ARBA00022741"/>
    </source>
</evidence>